<evidence type="ECO:0000256" key="7">
    <source>
        <dbReference type="SAM" id="MobiDB-lite"/>
    </source>
</evidence>
<reference evidence="9 11" key="2">
    <citation type="submission" date="2018-06" db="EMBL/GenBank/DDBJ databases">
        <title>Genomic Encyclopedia of Type Strains, Phase III (KMG-III): the genomes of soil and plant-associated and newly described type strains.</title>
        <authorList>
            <person name="Whitman W."/>
        </authorList>
    </citation>
    <scope>NUCLEOTIDE SEQUENCE [LARGE SCALE GENOMIC DNA]</scope>
    <source>
        <strain evidence="9 11">CGMCC 1.15366</strain>
    </source>
</reference>
<dbReference type="NCBIfam" id="TIGR00093">
    <property type="entry name" value="pseudouridine synthase"/>
    <property type="match status" value="1"/>
</dbReference>
<dbReference type="Pfam" id="PF01479">
    <property type="entry name" value="S4"/>
    <property type="match status" value="1"/>
</dbReference>
<dbReference type="SUPFAM" id="SSF55120">
    <property type="entry name" value="Pseudouridine synthase"/>
    <property type="match status" value="1"/>
</dbReference>
<keyword evidence="12" id="KW-1185">Reference proteome</keyword>
<feature type="compositionally biased region" description="Polar residues" evidence="7">
    <location>
        <begin position="243"/>
        <end position="256"/>
    </location>
</feature>
<dbReference type="InterPro" id="IPR000748">
    <property type="entry name" value="PsdUridine_synth_RsuA/RluB/E/F"/>
</dbReference>
<dbReference type="Pfam" id="PF00849">
    <property type="entry name" value="PseudoU_synth_2"/>
    <property type="match status" value="1"/>
</dbReference>
<dbReference type="PROSITE" id="PS01149">
    <property type="entry name" value="PSI_RSU"/>
    <property type="match status" value="1"/>
</dbReference>
<feature type="compositionally biased region" description="Polar residues" evidence="7">
    <location>
        <begin position="271"/>
        <end position="292"/>
    </location>
</feature>
<dbReference type="OrthoDB" id="9807213at2"/>
<comment type="catalytic activity">
    <reaction evidence="3">
        <text>uridine(35) in tRNA(Tyr) = pseudouridine(35) in tRNA(Tyr)</text>
        <dbReference type="Rhea" id="RHEA:60556"/>
        <dbReference type="Rhea" id="RHEA-COMP:15607"/>
        <dbReference type="Rhea" id="RHEA-COMP:15608"/>
        <dbReference type="ChEBI" id="CHEBI:65314"/>
        <dbReference type="ChEBI" id="CHEBI:65315"/>
    </reaction>
</comment>
<evidence type="ECO:0000256" key="6">
    <source>
        <dbReference type="RuleBase" id="RU003887"/>
    </source>
</evidence>
<comment type="similarity">
    <text evidence="1 6">Belongs to the pseudouridine synthase RsuA family.</text>
</comment>
<feature type="region of interest" description="Disordered" evidence="7">
    <location>
        <begin position="241"/>
        <end position="313"/>
    </location>
</feature>
<dbReference type="RefSeq" id="WP_111569370.1">
    <property type="nucleotide sequence ID" value="NZ_PIPK01000006.1"/>
</dbReference>
<protein>
    <recommendedName>
        <fullName evidence="6">Pseudouridine synthase</fullName>
        <ecNumber evidence="6">5.4.99.-</ecNumber>
    </recommendedName>
</protein>
<dbReference type="PROSITE" id="PS50889">
    <property type="entry name" value="S4"/>
    <property type="match status" value="1"/>
</dbReference>
<dbReference type="Proteomes" id="UP000287865">
    <property type="component" value="Unassembled WGS sequence"/>
</dbReference>
<name>A0A327WVY0_9GAMM</name>
<dbReference type="Proteomes" id="UP000249203">
    <property type="component" value="Unassembled WGS sequence"/>
</dbReference>
<feature type="compositionally biased region" description="Basic and acidic residues" evidence="7">
    <location>
        <begin position="293"/>
        <end position="304"/>
    </location>
</feature>
<evidence type="ECO:0000256" key="5">
    <source>
        <dbReference type="PROSITE-ProRule" id="PRU00182"/>
    </source>
</evidence>
<dbReference type="InterPro" id="IPR020094">
    <property type="entry name" value="TruA/RsuA/RluB/E/F_N"/>
</dbReference>
<feature type="domain" description="RNA-binding S4" evidence="8">
    <location>
        <begin position="7"/>
        <end position="71"/>
    </location>
</feature>
<dbReference type="InterPro" id="IPR036986">
    <property type="entry name" value="S4_RNA-bd_sf"/>
</dbReference>
<dbReference type="EC" id="5.4.99.-" evidence="6"/>
<dbReference type="SMART" id="SM00363">
    <property type="entry name" value="S4"/>
    <property type="match status" value="1"/>
</dbReference>
<dbReference type="Gene3D" id="3.30.70.580">
    <property type="entry name" value="Pseudouridine synthase I, catalytic domain, N-terminal subdomain"/>
    <property type="match status" value="1"/>
</dbReference>
<dbReference type="EMBL" id="PIPK01000006">
    <property type="protein sequence ID" value="RUO24606.1"/>
    <property type="molecule type" value="Genomic_DNA"/>
</dbReference>
<dbReference type="FunFam" id="3.10.290.10:FF:000003">
    <property type="entry name" value="Pseudouridine synthase"/>
    <property type="match status" value="1"/>
</dbReference>
<dbReference type="Gene3D" id="3.30.70.1560">
    <property type="entry name" value="Alpha-L RNA-binding motif"/>
    <property type="match status" value="1"/>
</dbReference>
<organism evidence="9 11">
    <name type="scientific">Aliidiomarina maris</name>
    <dbReference type="NCBI Taxonomy" id="531312"/>
    <lineage>
        <taxon>Bacteria</taxon>
        <taxon>Pseudomonadati</taxon>
        <taxon>Pseudomonadota</taxon>
        <taxon>Gammaproteobacteria</taxon>
        <taxon>Alteromonadales</taxon>
        <taxon>Idiomarinaceae</taxon>
        <taxon>Aliidiomarina</taxon>
    </lineage>
</organism>
<dbReference type="PANTHER" id="PTHR47683">
    <property type="entry name" value="PSEUDOURIDINE SYNTHASE FAMILY PROTEIN-RELATED"/>
    <property type="match status" value="1"/>
</dbReference>
<comment type="catalytic activity">
    <reaction evidence="4">
        <text>uridine(2604) in 23S rRNA = pseudouridine(2604) in 23S rRNA</text>
        <dbReference type="Rhea" id="RHEA:38875"/>
        <dbReference type="Rhea" id="RHEA-COMP:10093"/>
        <dbReference type="Rhea" id="RHEA-COMP:10094"/>
        <dbReference type="ChEBI" id="CHEBI:65314"/>
        <dbReference type="ChEBI" id="CHEBI:65315"/>
        <dbReference type="EC" id="5.4.99.21"/>
    </reaction>
</comment>
<evidence type="ECO:0000313" key="11">
    <source>
        <dbReference type="Proteomes" id="UP000249203"/>
    </source>
</evidence>
<dbReference type="InterPro" id="IPR018496">
    <property type="entry name" value="PsdUridine_synth_RsuA/RluB_CS"/>
</dbReference>
<dbReference type="CDD" id="cd02554">
    <property type="entry name" value="PseudoU_synth_RluF"/>
    <property type="match status" value="1"/>
</dbReference>
<dbReference type="SUPFAM" id="SSF55174">
    <property type="entry name" value="Alpha-L RNA-binding motif"/>
    <property type="match status" value="1"/>
</dbReference>
<evidence type="ECO:0000313" key="9">
    <source>
        <dbReference type="EMBL" id="RAJ96997.1"/>
    </source>
</evidence>
<dbReference type="FunFam" id="3.30.70.1560:FF:000002">
    <property type="entry name" value="Pseudouridine synthase"/>
    <property type="match status" value="1"/>
</dbReference>
<evidence type="ECO:0000256" key="3">
    <source>
        <dbReference type="ARBA" id="ARBA00036390"/>
    </source>
</evidence>
<evidence type="ECO:0000256" key="4">
    <source>
        <dbReference type="ARBA" id="ARBA00036535"/>
    </source>
</evidence>
<dbReference type="AlphaFoldDB" id="A0A327WVY0"/>
<dbReference type="InterPro" id="IPR020103">
    <property type="entry name" value="PsdUridine_synth_cat_dom_sf"/>
</dbReference>
<dbReference type="CDD" id="cd00165">
    <property type="entry name" value="S4"/>
    <property type="match status" value="1"/>
</dbReference>
<keyword evidence="5" id="KW-0694">RNA-binding</keyword>
<evidence type="ECO:0000259" key="8">
    <source>
        <dbReference type="SMART" id="SM00363"/>
    </source>
</evidence>
<dbReference type="Gene3D" id="3.10.290.10">
    <property type="entry name" value="RNA-binding S4 domain"/>
    <property type="match status" value="1"/>
</dbReference>
<dbReference type="GO" id="GO:0003723">
    <property type="term" value="F:RNA binding"/>
    <property type="evidence" value="ECO:0007669"/>
    <property type="project" value="UniProtKB-KW"/>
</dbReference>
<dbReference type="InterPro" id="IPR002942">
    <property type="entry name" value="S4_RNA-bd"/>
</dbReference>
<keyword evidence="2 6" id="KW-0413">Isomerase</keyword>
<gene>
    <name evidence="9" type="ORF">B0I24_10660</name>
    <name evidence="10" type="ORF">CWE07_08010</name>
</gene>
<proteinExistence type="inferred from homology"/>
<dbReference type="EMBL" id="QLMD01000006">
    <property type="protein sequence ID" value="RAJ96997.1"/>
    <property type="molecule type" value="Genomic_DNA"/>
</dbReference>
<comment type="caution">
    <text evidence="9">The sequence shown here is derived from an EMBL/GenBank/DDBJ whole genome shotgun (WGS) entry which is preliminary data.</text>
</comment>
<dbReference type="InterPro" id="IPR006145">
    <property type="entry name" value="PsdUridine_synth_RsuA/RluA"/>
</dbReference>
<evidence type="ECO:0000313" key="12">
    <source>
        <dbReference type="Proteomes" id="UP000287865"/>
    </source>
</evidence>
<dbReference type="InterPro" id="IPR042092">
    <property type="entry name" value="PsdUridine_s_RsuA/RluB/E/F_cat"/>
</dbReference>
<reference evidence="10 12" key="1">
    <citation type="journal article" date="2018" name="Front. Microbiol.">
        <title>Genome-Based Analysis Reveals the Taxonomy and Diversity of the Family Idiomarinaceae.</title>
        <authorList>
            <person name="Liu Y."/>
            <person name="Lai Q."/>
            <person name="Shao Z."/>
        </authorList>
    </citation>
    <scope>NUCLEOTIDE SEQUENCE [LARGE SCALE GENOMIC DNA]</scope>
    <source>
        <strain evidence="10 12">CF12-14</strain>
    </source>
</reference>
<dbReference type="GO" id="GO:0160138">
    <property type="term" value="F:23S rRNA pseudouridine(2604) synthase activity"/>
    <property type="evidence" value="ECO:0007669"/>
    <property type="project" value="UniProtKB-EC"/>
</dbReference>
<dbReference type="GO" id="GO:0000455">
    <property type="term" value="P:enzyme-directed rRNA pseudouridine synthesis"/>
    <property type="evidence" value="ECO:0007669"/>
    <property type="project" value="UniProtKB-ARBA"/>
</dbReference>
<evidence type="ECO:0000256" key="1">
    <source>
        <dbReference type="ARBA" id="ARBA00008348"/>
    </source>
</evidence>
<accession>A0A327WVY0</accession>
<dbReference type="InterPro" id="IPR050343">
    <property type="entry name" value="RsuA_PseudoU_synthase"/>
</dbReference>
<evidence type="ECO:0000256" key="2">
    <source>
        <dbReference type="ARBA" id="ARBA00023235"/>
    </source>
</evidence>
<evidence type="ECO:0000313" key="10">
    <source>
        <dbReference type="EMBL" id="RUO24606.1"/>
    </source>
</evidence>
<dbReference type="PANTHER" id="PTHR47683:SF2">
    <property type="entry name" value="RNA-BINDING S4 DOMAIN-CONTAINING PROTEIN"/>
    <property type="match status" value="1"/>
</dbReference>
<sequence length="313" mass="34681">MSEATGVRLNKWISETGICSRREADALIAAQQVKVNGRVAEMGVRVGPDDTVEVKGRTLGNKPKRVYLAYHKPVGVTCTTERKIRSNIVDAVNYPQRIFPVGRLDRPSEGLILLTNDGDIVNKILRAGNEHDKEYIVTLKDAFDDSFLQAMRSGVPILDTVTKPCQAERISRKTFRIILTQGLNRQIRRMAEYLGHEVVTLKRIRIMHIGLGDLAPGSYRELGGKELNVLEKLLSHSIKTEEASYTSGQASGQESGQVKKARAQKGEPASNKPSAKRANQTNKKPRSSGRQSKTGDLKPAEQRGKAGFRARKR</sequence>